<sequence length="1262" mass="136562">MSIKLWKWSKWFALSMVLLLVITASLITILLFSQPGLGLIAWGAQQALPNLKIDNMQGSLLGKLTVKGVSYQDSTLSLEANVDELIIDNSLSCLMSSQLCINQAKLSGLDLTLASTAQESDESSESNQPMSRITTPIPVQIQSLVLDDINIKVDGQKVQWQHFSTSLSMRSDQLNIGDTQWKKVDVTLANTPKNEQGQSGAATRNASAQSSEPISLPEVKLPLSLRLKSFDLQDFVLHQQTPIQVQKLAFALEAQGQRVSLKSLSLLMPQVAMTGQAEVSLKQQYPLSAQFNAQAREAQYAQQAVALSASGSLGELALNAQFDGPVKGTFKGDVKPLESDPAFEVALSDVSGQWPLTDKGQYQWLQTQLTAKGRVSDFQFDLASALTGEEVPATQVQLKGQGSPTAVDLSQLVVETLGGQLTGQAKADWQSGVDWQASLTFKDIQPGRQWPQAEGKIGGQLEGSGKVSEQGQWQVALEKLNLDGVLRQYPLTVRGDAKAQGDNSGLTKVVTKSLSLAHGKNRVTASGELNKQWAMDLNVNLPDLNHSLADAKGLVSGDIRIRGQQKNPKISLGLIAQHLAWQDQVSLNKLTIDGNVMPLANDPSFDLNLSANQANYQQQTVDNVTTVLNGTLSQHRLSLAVSAPQASTELTVAGGITLKPDVMWQGQLSSMWVESEQGRWTLNQATRLALNSAKSSLQMGAHCWLQDGSSVCLDQDININPQQGQVALSINDFDFEQIKKFVPEDLSLDGQVQASAQASWRNGQDLSANVQLSLPEGKVTRAAETEEQQPLVVAWQSVVVNGQFADDTLDANWQLDIKDNGEMRGQAKINGFNQQSPQIDGQLILSQLNLDFLAPLLDEYNTLGANINSQLAFKGDWLHPQVEGDFKVSDIQFQGDLSPVDITKGDLALVFNGYQATLTSKLTTSDGELTLEGDGDWQDLQSWQTNLRVFSEQLNVKYAPMVDIIAQPDLKLQVTPSLASITGEINLPSGLIKVEQLPQSAISVSDDQVIVDDDTQSLVEQSQSLPFAVESNVTIRIGENLKVEAFGLESNLKGDLKVSQKDKGPQITGEINLIDGTYTSFGQDLEISEGKITMNGPVDQPYVSITAIRNPDNTEDDVTAGIKVTGSAKDPTITIFSDPSMAQANALSYLLRGQNLNSESDSNAMTTTLIGLSLAQSGKVVSNIGEAFGVQDLKLDTSGSGDDSQVTVSGYVLPGLKVQYGVGIFSALGEFSVRYRLVRDLYIEATSGVDSAVDLLYQFEFD</sequence>
<dbReference type="Pfam" id="PF04357">
    <property type="entry name" value="TamB"/>
    <property type="match status" value="1"/>
</dbReference>
<evidence type="ECO:0000256" key="5">
    <source>
        <dbReference type="SAM" id="MobiDB-lite"/>
    </source>
</evidence>
<keyword evidence="4" id="KW-0472">Membrane</keyword>
<evidence type="ECO:0000256" key="1">
    <source>
        <dbReference type="ARBA" id="ARBA00004167"/>
    </source>
</evidence>
<dbReference type="PANTHER" id="PTHR36985:SF1">
    <property type="entry name" value="TRANSLOCATION AND ASSEMBLY MODULE SUBUNIT TAMB"/>
    <property type="match status" value="1"/>
</dbReference>
<dbReference type="GO" id="GO:0009306">
    <property type="term" value="P:protein secretion"/>
    <property type="evidence" value="ECO:0007669"/>
    <property type="project" value="InterPro"/>
</dbReference>
<dbReference type="PANTHER" id="PTHR36985">
    <property type="entry name" value="TRANSLOCATION AND ASSEMBLY MODULE SUBUNIT TAMB"/>
    <property type="match status" value="1"/>
</dbReference>
<dbReference type="RefSeq" id="WP_306102192.1">
    <property type="nucleotide sequence ID" value="NZ_CP162601.1"/>
</dbReference>
<name>A0AB39HGU6_9VIBR</name>
<accession>A0AB39HGU6</accession>
<dbReference type="AlphaFoldDB" id="A0AB39HGU6"/>
<dbReference type="InterPro" id="IPR007452">
    <property type="entry name" value="TamB_C"/>
</dbReference>
<proteinExistence type="predicted"/>
<dbReference type="GO" id="GO:0005886">
    <property type="term" value="C:plasma membrane"/>
    <property type="evidence" value="ECO:0007669"/>
    <property type="project" value="InterPro"/>
</dbReference>
<dbReference type="KEGG" id="vih:AB0763_01425"/>
<keyword evidence="3" id="KW-1133">Transmembrane helix</keyword>
<protein>
    <submittedName>
        <fullName evidence="7">Translocation/assembly module TamB domain-containing protein</fullName>
    </submittedName>
</protein>
<gene>
    <name evidence="7" type="ORF">AB0763_01425</name>
</gene>
<feature type="region of interest" description="Disordered" evidence="5">
    <location>
        <begin position="191"/>
        <end position="213"/>
    </location>
</feature>
<comment type="subcellular location">
    <subcellularLocation>
        <location evidence="1">Membrane</location>
        <topology evidence="1">Single-pass membrane protein</topology>
    </subcellularLocation>
</comment>
<evidence type="ECO:0000256" key="3">
    <source>
        <dbReference type="ARBA" id="ARBA00022989"/>
    </source>
</evidence>
<evidence type="ECO:0000259" key="6">
    <source>
        <dbReference type="Pfam" id="PF04357"/>
    </source>
</evidence>
<evidence type="ECO:0000313" key="7">
    <source>
        <dbReference type="EMBL" id="XDK25336.1"/>
    </source>
</evidence>
<evidence type="ECO:0000256" key="4">
    <source>
        <dbReference type="ARBA" id="ARBA00023136"/>
    </source>
</evidence>
<keyword evidence="2" id="KW-0812">Transmembrane</keyword>
<evidence type="ECO:0000256" key="2">
    <source>
        <dbReference type="ARBA" id="ARBA00022692"/>
    </source>
</evidence>
<reference evidence="7" key="1">
    <citation type="submission" date="2024-07" db="EMBL/GenBank/DDBJ databases">
        <title>Genome Analysis of a Potential Novel Vibrio Species Secreting pH- and Thermo-stable Alginate Lyase and its Application in Producing Alginate Oligosaccharides.</title>
        <authorList>
            <person name="Huang H."/>
            <person name="Bao K."/>
        </authorList>
    </citation>
    <scope>NUCLEOTIDE SEQUENCE</scope>
    <source>
        <strain evidence="7">HB236076</strain>
    </source>
</reference>
<dbReference type="EMBL" id="CP162601">
    <property type="protein sequence ID" value="XDK25336.1"/>
    <property type="molecule type" value="Genomic_DNA"/>
</dbReference>
<dbReference type="GO" id="GO:0097347">
    <property type="term" value="C:TAM protein secretion complex"/>
    <property type="evidence" value="ECO:0007669"/>
    <property type="project" value="TreeGrafter"/>
</dbReference>
<feature type="domain" description="Translocation and assembly module TamB C-terminal" evidence="6">
    <location>
        <begin position="924"/>
        <end position="1261"/>
    </location>
</feature>
<organism evidence="7">
    <name type="scientific">Vibrio sp. HB236076</name>
    <dbReference type="NCBI Taxonomy" id="3232307"/>
    <lineage>
        <taxon>Bacteria</taxon>
        <taxon>Pseudomonadati</taxon>
        <taxon>Pseudomonadota</taxon>
        <taxon>Gammaproteobacteria</taxon>
        <taxon>Vibrionales</taxon>
        <taxon>Vibrionaceae</taxon>
        <taxon>Vibrio</taxon>
    </lineage>
</organism>